<dbReference type="InterPro" id="IPR012340">
    <property type="entry name" value="NA-bd_OB-fold"/>
</dbReference>
<sequence length="286" mass="29833">MSFQFFTSSQNGSITAPGPGGDRTRPRGEEKQTSLPVTIRSIENALQAEGEEVSFFGSQPELLILVAAIESVQKHPNNLDLVVSDATGRLRVRQFLSGDADDAQHEGIQAGRYVHMFGQVRAKPEPHFVAQGIRPVKTADEVSYHTIEAAHAALKLQRGPAAAAAPAQATPVKAQALPGTELQAPALTPPKEPVAAGVPAASLLSAAAAGPRAAVAHVLSGAALRAAMMEFLTKAAGSNGDVGCSRSEVCVHFKTSSEVEVNGLLAEMVADGDAFTTIDDNHFTVV</sequence>
<evidence type="ECO:0008006" key="7">
    <source>
        <dbReference type="Google" id="ProtNLM"/>
    </source>
</evidence>
<evidence type="ECO:0000313" key="6">
    <source>
        <dbReference type="Proteomes" id="UP001189429"/>
    </source>
</evidence>
<dbReference type="PANTHER" id="PTHR13989:SF16">
    <property type="entry name" value="REPLICATION PROTEIN A2"/>
    <property type="match status" value="1"/>
</dbReference>
<comment type="subcellular location">
    <subcellularLocation>
        <location evidence="1">Nucleus</location>
    </subcellularLocation>
</comment>
<evidence type="ECO:0000313" key="5">
    <source>
        <dbReference type="EMBL" id="CAK0822308.1"/>
    </source>
</evidence>
<evidence type="ECO:0000256" key="2">
    <source>
        <dbReference type="ARBA" id="ARBA00023125"/>
    </source>
</evidence>
<dbReference type="PANTHER" id="PTHR13989">
    <property type="entry name" value="REPLICATION PROTEIN A-RELATED"/>
    <property type="match status" value="1"/>
</dbReference>
<feature type="compositionally biased region" description="Polar residues" evidence="4">
    <location>
        <begin position="1"/>
        <end position="14"/>
    </location>
</feature>
<dbReference type="InterPro" id="IPR036388">
    <property type="entry name" value="WH-like_DNA-bd_sf"/>
</dbReference>
<comment type="caution">
    <text evidence="5">The sequence shown here is derived from an EMBL/GenBank/DDBJ whole genome shotgun (WGS) entry which is preliminary data.</text>
</comment>
<evidence type="ECO:0000256" key="3">
    <source>
        <dbReference type="ARBA" id="ARBA00023242"/>
    </source>
</evidence>
<dbReference type="Gene3D" id="2.40.50.140">
    <property type="entry name" value="Nucleic acid-binding proteins"/>
    <property type="match status" value="1"/>
</dbReference>
<keyword evidence="6" id="KW-1185">Reference proteome</keyword>
<name>A0ABN9RSP4_9DINO</name>
<keyword evidence="3" id="KW-0539">Nucleus</keyword>
<protein>
    <recommendedName>
        <fullName evidence="7">Replication protein A 32 kDa subunit</fullName>
    </recommendedName>
</protein>
<dbReference type="Gene3D" id="1.10.10.10">
    <property type="entry name" value="Winged helix-like DNA-binding domain superfamily/Winged helix DNA-binding domain"/>
    <property type="match status" value="1"/>
</dbReference>
<gene>
    <name evidence="5" type="ORF">PCOR1329_LOCUS23364</name>
</gene>
<organism evidence="5 6">
    <name type="scientific">Prorocentrum cordatum</name>
    <dbReference type="NCBI Taxonomy" id="2364126"/>
    <lineage>
        <taxon>Eukaryota</taxon>
        <taxon>Sar</taxon>
        <taxon>Alveolata</taxon>
        <taxon>Dinophyceae</taxon>
        <taxon>Prorocentrales</taxon>
        <taxon>Prorocentraceae</taxon>
        <taxon>Prorocentrum</taxon>
    </lineage>
</organism>
<accession>A0ABN9RSP4</accession>
<feature type="compositionally biased region" description="Basic and acidic residues" evidence="4">
    <location>
        <begin position="22"/>
        <end position="32"/>
    </location>
</feature>
<dbReference type="SUPFAM" id="SSF50249">
    <property type="entry name" value="Nucleic acid-binding proteins"/>
    <property type="match status" value="1"/>
</dbReference>
<evidence type="ECO:0000256" key="1">
    <source>
        <dbReference type="ARBA" id="ARBA00004123"/>
    </source>
</evidence>
<feature type="region of interest" description="Disordered" evidence="4">
    <location>
        <begin position="1"/>
        <end position="34"/>
    </location>
</feature>
<proteinExistence type="predicted"/>
<dbReference type="InterPro" id="IPR040260">
    <property type="entry name" value="RFA2-like"/>
</dbReference>
<reference evidence="5" key="1">
    <citation type="submission" date="2023-10" db="EMBL/GenBank/DDBJ databases">
        <authorList>
            <person name="Chen Y."/>
            <person name="Shah S."/>
            <person name="Dougan E. K."/>
            <person name="Thang M."/>
            <person name="Chan C."/>
        </authorList>
    </citation>
    <scope>NUCLEOTIDE SEQUENCE [LARGE SCALE GENOMIC DNA]</scope>
</reference>
<evidence type="ECO:0000256" key="4">
    <source>
        <dbReference type="SAM" id="MobiDB-lite"/>
    </source>
</evidence>
<dbReference type="EMBL" id="CAUYUJ010007897">
    <property type="protein sequence ID" value="CAK0822308.1"/>
    <property type="molecule type" value="Genomic_DNA"/>
</dbReference>
<keyword evidence="2" id="KW-0238">DNA-binding</keyword>
<dbReference type="Proteomes" id="UP001189429">
    <property type="component" value="Unassembled WGS sequence"/>
</dbReference>